<dbReference type="PANTHER" id="PTHR47786">
    <property type="entry name" value="ALPHA-1,4-GLUCAN:MALTOSE-1-PHOSPHATE MALTOSYLTRANSFERASE"/>
    <property type="match status" value="1"/>
</dbReference>
<name>A0ABU7MDZ7_9ACTN</name>
<dbReference type="InterPro" id="IPR006047">
    <property type="entry name" value="GH13_cat_dom"/>
</dbReference>
<dbReference type="SUPFAM" id="SSF51445">
    <property type="entry name" value="(Trans)glycosidases"/>
    <property type="match status" value="1"/>
</dbReference>
<keyword evidence="3" id="KW-1185">Reference proteome</keyword>
<dbReference type="PANTHER" id="PTHR47786:SF2">
    <property type="entry name" value="GLYCOSYL HYDROLASE FAMILY 13 CATALYTIC DOMAIN-CONTAINING PROTEIN"/>
    <property type="match status" value="1"/>
</dbReference>
<reference evidence="2 3" key="1">
    <citation type="submission" date="2024-01" db="EMBL/GenBank/DDBJ databases">
        <title>Draft genome sequence of Gordonia sp. LSe1-13.</title>
        <authorList>
            <person name="Suphannarot A."/>
            <person name="Mingma R."/>
        </authorList>
    </citation>
    <scope>NUCLEOTIDE SEQUENCE [LARGE SCALE GENOMIC DNA]</scope>
    <source>
        <strain evidence="2 3">LSe1-13</strain>
    </source>
</reference>
<feature type="domain" description="Glycosyl hydrolase family 13 catalytic" evidence="1">
    <location>
        <begin position="20"/>
        <end position="405"/>
    </location>
</feature>
<dbReference type="EMBL" id="JAZDUF010000003">
    <property type="protein sequence ID" value="MEE3851078.1"/>
    <property type="molecule type" value="Genomic_DNA"/>
</dbReference>
<keyword evidence="2" id="KW-0378">Hydrolase</keyword>
<dbReference type="Gene3D" id="3.20.20.80">
    <property type="entry name" value="Glycosidases"/>
    <property type="match status" value="1"/>
</dbReference>
<organism evidence="2 3">
    <name type="scientific">Gordonia sesuvii</name>
    <dbReference type="NCBI Taxonomy" id="3116777"/>
    <lineage>
        <taxon>Bacteria</taxon>
        <taxon>Bacillati</taxon>
        <taxon>Actinomycetota</taxon>
        <taxon>Actinomycetes</taxon>
        <taxon>Mycobacteriales</taxon>
        <taxon>Gordoniaceae</taxon>
        <taxon>Gordonia</taxon>
    </lineage>
</organism>
<evidence type="ECO:0000313" key="2">
    <source>
        <dbReference type="EMBL" id="MEE3851078.1"/>
    </source>
</evidence>
<protein>
    <submittedName>
        <fullName evidence="2">Alpha-amylase family glycosyl hydrolase</fullName>
    </submittedName>
</protein>
<dbReference type="GO" id="GO:0016787">
    <property type="term" value="F:hydrolase activity"/>
    <property type="evidence" value="ECO:0007669"/>
    <property type="project" value="UniProtKB-KW"/>
</dbReference>
<evidence type="ECO:0000313" key="3">
    <source>
        <dbReference type="Proteomes" id="UP001347146"/>
    </source>
</evidence>
<dbReference type="SMART" id="SM00642">
    <property type="entry name" value="Aamy"/>
    <property type="match status" value="1"/>
</dbReference>
<accession>A0ABU7MDZ7</accession>
<gene>
    <name evidence="2" type="ORF">VZC37_12090</name>
</gene>
<dbReference type="Proteomes" id="UP001347146">
    <property type="component" value="Unassembled WGS sequence"/>
</dbReference>
<proteinExistence type="predicted"/>
<evidence type="ECO:0000259" key="1">
    <source>
        <dbReference type="SMART" id="SM00642"/>
    </source>
</evidence>
<dbReference type="InterPro" id="IPR017853">
    <property type="entry name" value="GH"/>
</dbReference>
<dbReference type="RefSeq" id="WP_330432742.1">
    <property type="nucleotide sequence ID" value="NZ_JAZDUF010000003.1"/>
</dbReference>
<dbReference type="CDD" id="cd11347">
    <property type="entry name" value="AmyAc_1"/>
    <property type="match status" value="1"/>
</dbReference>
<comment type="caution">
    <text evidence="2">The sequence shown here is derived from an EMBL/GenBank/DDBJ whole genome shotgun (WGS) entry which is preliminary data.</text>
</comment>
<sequence>MASVTAHRRLPASPLIYEINTWPWLAELTSRLGTEEAGAAMTLADVDDETWDGIAAGGFDAVWLMGVWRRSPAGADIARADRPLMEWFTESLPDLRDDDVVGSPYAVREYMVDEHLGGPDGLAQARRALADRGLALILDFVPNHVATDHAWARTHPVWFVRGDRADLTEQAGSFTEIAGHVIAHGRDPYFPAWTDVLQLNAFHPDLRAAQIDTLRSIAQQCDGVRCDMAMLMMSDVFAGTWGERAGPAPDTDFWPAVIDAVRAEHPGFTFIAEAYWGTEAALIDQGFDLCYDKSLYDTLRDDPGSLHRHLGTDELGAAELATDDARPPTLRFIENHDEPRAPVAFDGRDRQAAVTFLTLPGARLIHQGQITGRRTRLPVQLGRMPAEPVDSERALFYRALLDVLRDDAFGSGAFRSCEVAGPDAVICWTRTGDRRWTVVVNMSATSTSARVLPAWITGDDVSFLAPGARVVDVFSGQRLQADADGGVGLLLSPWGWSVLRCGTGGLDMW</sequence>